<dbReference type="AlphaFoldDB" id="A0ABD1PFV0"/>
<sequence length="121" mass="13929">MKNEEAAAELDSKLNQGVVHTSTNPFVLAFRGNEDISAFLDEIEKEDEPIEKAPRRCRGCRFRSQNNRWYYTWNLGQGRGPNRVFWREKARAFQILDLTAKMDANCHYGPTTPICSYVGNV</sequence>
<evidence type="ECO:0000313" key="1">
    <source>
        <dbReference type="EMBL" id="KAL2462785.1"/>
    </source>
</evidence>
<comment type="caution">
    <text evidence="1">The sequence shown here is derived from an EMBL/GenBank/DDBJ whole genome shotgun (WGS) entry which is preliminary data.</text>
</comment>
<proteinExistence type="predicted"/>
<keyword evidence="2" id="KW-1185">Reference proteome</keyword>
<dbReference type="Proteomes" id="UP001604277">
    <property type="component" value="Unassembled WGS sequence"/>
</dbReference>
<accession>A0ABD1PFV0</accession>
<gene>
    <name evidence="1" type="ORF">Fot_54022</name>
</gene>
<dbReference type="GO" id="GO:0003746">
    <property type="term" value="F:translation elongation factor activity"/>
    <property type="evidence" value="ECO:0007669"/>
    <property type="project" value="UniProtKB-KW"/>
</dbReference>
<evidence type="ECO:0000313" key="2">
    <source>
        <dbReference type="Proteomes" id="UP001604277"/>
    </source>
</evidence>
<organism evidence="1 2">
    <name type="scientific">Forsythia ovata</name>
    <dbReference type="NCBI Taxonomy" id="205694"/>
    <lineage>
        <taxon>Eukaryota</taxon>
        <taxon>Viridiplantae</taxon>
        <taxon>Streptophyta</taxon>
        <taxon>Embryophyta</taxon>
        <taxon>Tracheophyta</taxon>
        <taxon>Spermatophyta</taxon>
        <taxon>Magnoliopsida</taxon>
        <taxon>eudicotyledons</taxon>
        <taxon>Gunneridae</taxon>
        <taxon>Pentapetalae</taxon>
        <taxon>asterids</taxon>
        <taxon>lamiids</taxon>
        <taxon>Lamiales</taxon>
        <taxon>Oleaceae</taxon>
        <taxon>Forsythieae</taxon>
        <taxon>Forsythia</taxon>
    </lineage>
</organism>
<protein>
    <submittedName>
        <fullName evidence="1">Elongation factor Ts</fullName>
    </submittedName>
</protein>
<keyword evidence="1" id="KW-0251">Elongation factor</keyword>
<name>A0ABD1PFV0_9LAMI</name>
<reference evidence="2" key="1">
    <citation type="submission" date="2024-07" db="EMBL/GenBank/DDBJ databases">
        <title>Two chromosome-level genome assemblies of Korean endemic species Abeliophyllum distichum and Forsythia ovata (Oleaceae).</title>
        <authorList>
            <person name="Jang H."/>
        </authorList>
    </citation>
    <scope>NUCLEOTIDE SEQUENCE [LARGE SCALE GENOMIC DNA]</scope>
</reference>
<dbReference type="EMBL" id="JBFOLJ010000020">
    <property type="protein sequence ID" value="KAL2462785.1"/>
    <property type="molecule type" value="Genomic_DNA"/>
</dbReference>
<keyword evidence="1" id="KW-0648">Protein biosynthesis</keyword>